<dbReference type="PROSITE" id="PS51186">
    <property type="entry name" value="GNAT"/>
    <property type="match status" value="1"/>
</dbReference>
<gene>
    <name evidence="2" type="ORF">B5D82_16405</name>
</gene>
<accession>A0A222GBE2</accession>
<evidence type="ECO:0000313" key="3">
    <source>
        <dbReference type="Proteomes" id="UP000202259"/>
    </source>
</evidence>
<dbReference type="EMBL" id="CP020465">
    <property type="protein sequence ID" value="ASP49209.1"/>
    <property type="molecule type" value="Genomic_DNA"/>
</dbReference>
<protein>
    <submittedName>
        <fullName evidence="2">N-acetyltransferase</fullName>
    </submittedName>
</protein>
<dbReference type="InterPro" id="IPR016181">
    <property type="entry name" value="Acyl_CoA_acyltransferase"/>
</dbReference>
<keyword evidence="2" id="KW-0808">Transferase</keyword>
<dbReference type="InterPro" id="IPR000182">
    <property type="entry name" value="GNAT_dom"/>
</dbReference>
<feature type="domain" description="N-acetyltransferase" evidence="1">
    <location>
        <begin position="21"/>
        <end position="163"/>
    </location>
</feature>
<dbReference type="GO" id="GO:0016747">
    <property type="term" value="F:acyltransferase activity, transferring groups other than amino-acyl groups"/>
    <property type="evidence" value="ECO:0007669"/>
    <property type="project" value="InterPro"/>
</dbReference>
<proteinExistence type="predicted"/>
<name>A0A222GBE2_9GAMM</name>
<organism evidence="2 3">
    <name type="scientific">Cognaticolwellia beringensis</name>
    <dbReference type="NCBI Taxonomy" id="1967665"/>
    <lineage>
        <taxon>Bacteria</taxon>
        <taxon>Pseudomonadati</taxon>
        <taxon>Pseudomonadota</taxon>
        <taxon>Gammaproteobacteria</taxon>
        <taxon>Alteromonadales</taxon>
        <taxon>Colwelliaceae</taxon>
        <taxon>Cognaticolwellia</taxon>
    </lineage>
</organism>
<dbReference type="Proteomes" id="UP000202259">
    <property type="component" value="Chromosome"/>
</dbReference>
<dbReference type="SUPFAM" id="SSF55729">
    <property type="entry name" value="Acyl-CoA N-acyltransferases (Nat)"/>
    <property type="match status" value="1"/>
</dbReference>
<dbReference type="KEGG" id="cber:B5D82_16405"/>
<dbReference type="Pfam" id="PF13673">
    <property type="entry name" value="Acetyltransf_10"/>
    <property type="match status" value="1"/>
</dbReference>
<dbReference type="Gene3D" id="3.40.630.30">
    <property type="match status" value="1"/>
</dbReference>
<keyword evidence="3" id="KW-1185">Reference proteome</keyword>
<dbReference type="CDD" id="cd04301">
    <property type="entry name" value="NAT_SF"/>
    <property type="match status" value="1"/>
</dbReference>
<dbReference type="AlphaFoldDB" id="A0A222GBE2"/>
<dbReference type="OrthoDB" id="5522469at2"/>
<reference evidence="2 3" key="1">
    <citation type="submission" date="2017-08" db="EMBL/GenBank/DDBJ databases">
        <title>Complete genome of Colwellia sp. NB097-1, a psychrophile bacterium ioslated from Bering Sea.</title>
        <authorList>
            <person name="Chen X."/>
        </authorList>
    </citation>
    <scope>NUCLEOTIDE SEQUENCE [LARGE SCALE GENOMIC DNA]</scope>
    <source>
        <strain evidence="2 3">NB097-1</strain>
    </source>
</reference>
<sequence length="163" mass="18753">MSSIKQVSESNSASQKRAAIISFRRAIPNDRAFLLTLRKTSMDANLKAAGIYLNDHSHMQRIDEFFSDSHIILYQNNTIGLLKLGLFSDKIHLRQFQLLPAYQGLGIGSRILGLVKRKAQEKQLNITLNVLLNNPAKALYLRHDFVVIDSNELEFQMRWQWLK</sequence>
<evidence type="ECO:0000259" key="1">
    <source>
        <dbReference type="PROSITE" id="PS51186"/>
    </source>
</evidence>
<evidence type="ECO:0000313" key="2">
    <source>
        <dbReference type="EMBL" id="ASP49209.1"/>
    </source>
</evidence>